<dbReference type="SUPFAM" id="SSF88946">
    <property type="entry name" value="Sigma2 domain of RNA polymerase sigma factors"/>
    <property type="match status" value="1"/>
</dbReference>
<evidence type="ECO:0000259" key="7">
    <source>
        <dbReference type="Pfam" id="PF04542"/>
    </source>
</evidence>
<dbReference type="RefSeq" id="WP_210657292.1">
    <property type="nucleotide sequence ID" value="NZ_JAGKQQ010000001.1"/>
</dbReference>
<organism evidence="9 10">
    <name type="scientific">Gemmata palustris</name>
    <dbReference type="NCBI Taxonomy" id="2822762"/>
    <lineage>
        <taxon>Bacteria</taxon>
        <taxon>Pseudomonadati</taxon>
        <taxon>Planctomycetota</taxon>
        <taxon>Planctomycetia</taxon>
        <taxon>Gemmatales</taxon>
        <taxon>Gemmataceae</taxon>
        <taxon>Gemmata</taxon>
    </lineage>
</organism>
<reference evidence="9 10" key="1">
    <citation type="submission" date="2021-04" db="EMBL/GenBank/DDBJ databases">
        <authorList>
            <person name="Ivanova A."/>
        </authorList>
    </citation>
    <scope>NUCLEOTIDE SEQUENCE [LARGE SCALE GENOMIC DNA]</scope>
    <source>
        <strain evidence="9 10">G18</strain>
    </source>
</reference>
<evidence type="ECO:0000256" key="6">
    <source>
        <dbReference type="SAM" id="MobiDB-lite"/>
    </source>
</evidence>
<keyword evidence="4" id="KW-0238">DNA-binding</keyword>
<dbReference type="PANTHER" id="PTHR43133">
    <property type="entry name" value="RNA POLYMERASE ECF-TYPE SIGMA FACTO"/>
    <property type="match status" value="1"/>
</dbReference>
<feature type="domain" description="RNA polymerase sigma factor 70 region 4 type 2" evidence="8">
    <location>
        <begin position="117"/>
        <end position="167"/>
    </location>
</feature>
<comment type="similarity">
    <text evidence="1">Belongs to the sigma-70 factor family. ECF subfamily.</text>
</comment>
<gene>
    <name evidence="9" type="ORF">J8F10_21545</name>
</gene>
<comment type="caution">
    <text evidence="9">The sequence shown here is derived from an EMBL/GenBank/DDBJ whole genome shotgun (WGS) entry which is preliminary data.</text>
</comment>
<keyword evidence="10" id="KW-1185">Reference proteome</keyword>
<dbReference type="SUPFAM" id="SSF88659">
    <property type="entry name" value="Sigma3 and sigma4 domains of RNA polymerase sigma factors"/>
    <property type="match status" value="1"/>
</dbReference>
<dbReference type="Gene3D" id="1.10.10.10">
    <property type="entry name" value="Winged helix-like DNA-binding domain superfamily/Winged helix DNA-binding domain"/>
    <property type="match status" value="1"/>
</dbReference>
<accession>A0ABS5BVU7</accession>
<feature type="compositionally biased region" description="Basic and acidic residues" evidence="6">
    <location>
        <begin position="95"/>
        <end position="110"/>
    </location>
</feature>
<dbReference type="Pfam" id="PF08281">
    <property type="entry name" value="Sigma70_r4_2"/>
    <property type="match status" value="1"/>
</dbReference>
<dbReference type="Gene3D" id="1.10.1740.10">
    <property type="match status" value="1"/>
</dbReference>
<feature type="region of interest" description="Disordered" evidence="6">
    <location>
        <begin position="87"/>
        <end position="110"/>
    </location>
</feature>
<evidence type="ECO:0000256" key="3">
    <source>
        <dbReference type="ARBA" id="ARBA00023082"/>
    </source>
</evidence>
<dbReference type="InterPro" id="IPR013325">
    <property type="entry name" value="RNA_pol_sigma_r2"/>
</dbReference>
<evidence type="ECO:0000256" key="2">
    <source>
        <dbReference type="ARBA" id="ARBA00023015"/>
    </source>
</evidence>
<evidence type="ECO:0000259" key="8">
    <source>
        <dbReference type="Pfam" id="PF08281"/>
    </source>
</evidence>
<keyword evidence="5" id="KW-0804">Transcription</keyword>
<evidence type="ECO:0000256" key="5">
    <source>
        <dbReference type="ARBA" id="ARBA00023163"/>
    </source>
</evidence>
<dbReference type="PANTHER" id="PTHR43133:SF8">
    <property type="entry name" value="RNA POLYMERASE SIGMA FACTOR HI_1459-RELATED"/>
    <property type="match status" value="1"/>
</dbReference>
<evidence type="ECO:0000256" key="4">
    <source>
        <dbReference type="ARBA" id="ARBA00023125"/>
    </source>
</evidence>
<name>A0ABS5BVU7_9BACT</name>
<protein>
    <submittedName>
        <fullName evidence="9">Sigma-70 family RNA polymerase sigma factor</fullName>
    </submittedName>
</protein>
<dbReference type="Pfam" id="PF04542">
    <property type="entry name" value="Sigma70_r2"/>
    <property type="match status" value="1"/>
</dbReference>
<proteinExistence type="inferred from homology"/>
<evidence type="ECO:0000313" key="10">
    <source>
        <dbReference type="Proteomes" id="UP000676565"/>
    </source>
</evidence>
<keyword evidence="2" id="KW-0805">Transcription regulation</keyword>
<dbReference type="InterPro" id="IPR013249">
    <property type="entry name" value="RNA_pol_sigma70_r4_t2"/>
</dbReference>
<sequence length="178" mass="19203">MPDVATPATTAPPVDPVWAALADPEVGARLLALARSVLRRPEVDHEGLVQSAVERALANSHKFDPEAGSVTAWLTGFVRNVAREQLKRQSAAPKTDGELDRLPARQSDETGADDLRAALRRHLAALPELLRMAVELRHLEQLDYPAIAAAVGTTEATARQRVCRGLLLLRALATKEAS</sequence>
<feature type="domain" description="RNA polymerase sigma-70 region 2" evidence="7">
    <location>
        <begin position="28"/>
        <end position="90"/>
    </location>
</feature>
<dbReference type="EMBL" id="JAGKQQ010000001">
    <property type="protein sequence ID" value="MBP3957846.1"/>
    <property type="molecule type" value="Genomic_DNA"/>
</dbReference>
<dbReference type="InterPro" id="IPR036388">
    <property type="entry name" value="WH-like_DNA-bd_sf"/>
</dbReference>
<dbReference type="NCBIfam" id="TIGR02937">
    <property type="entry name" value="sigma70-ECF"/>
    <property type="match status" value="1"/>
</dbReference>
<dbReference type="InterPro" id="IPR007627">
    <property type="entry name" value="RNA_pol_sigma70_r2"/>
</dbReference>
<dbReference type="InterPro" id="IPR013324">
    <property type="entry name" value="RNA_pol_sigma_r3/r4-like"/>
</dbReference>
<dbReference type="Proteomes" id="UP000676565">
    <property type="component" value="Unassembled WGS sequence"/>
</dbReference>
<keyword evidence="3" id="KW-0731">Sigma factor</keyword>
<dbReference type="InterPro" id="IPR039425">
    <property type="entry name" value="RNA_pol_sigma-70-like"/>
</dbReference>
<evidence type="ECO:0000313" key="9">
    <source>
        <dbReference type="EMBL" id="MBP3957846.1"/>
    </source>
</evidence>
<evidence type="ECO:0000256" key="1">
    <source>
        <dbReference type="ARBA" id="ARBA00010641"/>
    </source>
</evidence>
<dbReference type="InterPro" id="IPR014284">
    <property type="entry name" value="RNA_pol_sigma-70_dom"/>
</dbReference>